<organism evidence="6 7">
    <name type="scientific">Plasmodium falciparum (isolate Dd2)</name>
    <dbReference type="NCBI Taxonomy" id="57267"/>
    <lineage>
        <taxon>Eukaryota</taxon>
        <taxon>Sar</taxon>
        <taxon>Alveolata</taxon>
        <taxon>Apicomplexa</taxon>
        <taxon>Aconoidasida</taxon>
        <taxon>Haemosporida</taxon>
        <taxon>Plasmodiidae</taxon>
        <taxon>Plasmodium</taxon>
        <taxon>Plasmodium (Laverania)</taxon>
    </lineage>
</organism>
<dbReference type="Proteomes" id="UP000054282">
    <property type="component" value="Unassembled WGS sequence"/>
</dbReference>
<dbReference type="AlphaFoldDB" id="A0A0L7LXW5"/>
<protein>
    <submittedName>
        <fullName evidence="6">Uncharacterized protein</fullName>
    </submittedName>
</protein>
<evidence type="ECO:0000313" key="6">
    <source>
        <dbReference type="EMBL" id="KOB85373.1"/>
    </source>
</evidence>
<keyword evidence="3 5" id="KW-1133">Transmembrane helix</keyword>
<evidence type="ECO:0000313" key="7">
    <source>
        <dbReference type="Proteomes" id="UP000054282"/>
    </source>
</evidence>
<evidence type="ECO:0000256" key="4">
    <source>
        <dbReference type="ARBA" id="ARBA00023136"/>
    </source>
</evidence>
<dbReference type="EMBL" id="DS016125">
    <property type="protein sequence ID" value="KOB85373.1"/>
    <property type="molecule type" value="Genomic_DNA"/>
</dbReference>
<dbReference type="SUPFAM" id="SSF144091">
    <property type="entry name" value="Rhomboid-like"/>
    <property type="match status" value="1"/>
</dbReference>
<evidence type="ECO:0000256" key="5">
    <source>
        <dbReference type="SAM" id="Phobius"/>
    </source>
</evidence>
<feature type="non-terminal residue" evidence="6">
    <location>
        <position position="1"/>
    </location>
</feature>
<evidence type="ECO:0000256" key="1">
    <source>
        <dbReference type="ARBA" id="ARBA00004141"/>
    </source>
</evidence>
<dbReference type="OrthoDB" id="418595at2759"/>
<comment type="subcellular location">
    <subcellularLocation>
        <location evidence="1">Membrane</location>
        <topology evidence="1">Multi-pass membrane protein</topology>
    </subcellularLocation>
</comment>
<reference evidence="7" key="2">
    <citation type="submission" date="2006-09" db="EMBL/GenBank/DDBJ databases">
        <title>The genome sequence of Plasmodium falciparum Dd2.</title>
        <authorList>
            <consortium name="The Broad Institute Genome Sequencing Platform"/>
            <person name="Birren B."/>
            <person name="Lander E."/>
            <person name="Galagan J."/>
            <person name="Nusbaum C."/>
            <person name="Devon K."/>
            <person name="Henn M."/>
            <person name="Jaffe D."/>
            <person name="Butler J."/>
            <person name="Alvarez P."/>
            <person name="Gnerre S."/>
            <person name="Grabherr M."/>
            <person name="Kleber M."/>
            <person name="Mauceli E."/>
            <person name="Brockman W."/>
            <person name="MacCallum I.A."/>
            <person name="Rounsley S."/>
            <person name="Young S."/>
            <person name="LaButti K."/>
            <person name="Pushparaj V."/>
            <person name="DeCaprio D."/>
            <person name="Crawford M."/>
            <person name="Koehrsen M."/>
            <person name="Engels R."/>
            <person name="Montgomery P."/>
            <person name="Pearson M."/>
            <person name="Howarth C."/>
            <person name="Larson L."/>
            <person name="Luoma S."/>
            <person name="White J."/>
            <person name="Kodira C."/>
            <person name="Zeng Q."/>
            <person name="O'Leary S."/>
            <person name="Yandava C."/>
            <person name="Alvarado L."/>
            <person name="Wirth D."/>
            <person name="Volkman S."/>
            <person name="Hartl D."/>
        </authorList>
    </citation>
    <scope>NUCLEOTIDE SEQUENCE [LARGE SCALE GENOMIC DNA]</scope>
</reference>
<proteinExistence type="predicted"/>
<dbReference type="Gene3D" id="1.20.1540.10">
    <property type="entry name" value="Rhomboid-like"/>
    <property type="match status" value="1"/>
</dbReference>
<dbReference type="KEGG" id="pfd:PFDG_00687"/>
<gene>
    <name evidence="6" type="ORF">PFDG_00687</name>
</gene>
<evidence type="ECO:0000256" key="2">
    <source>
        <dbReference type="ARBA" id="ARBA00022692"/>
    </source>
</evidence>
<accession>A0A0L7LXW5</accession>
<dbReference type="GO" id="GO:0016020">
    <property type="term" value="C:membrane"/>
    <property type="evidence" value="ECO:0007669"/>
    <property type="project" value="UniProtKB-SubCell"/>
</dbReference>
<keyword evidence="4 5" id="KW-0472">Membrane</keyword>
<sequence length="49" mass="5764">YVINTSFLYNFFYSFISSLLLENVSHFNHIVGFLCGFVFSFLIIAFEKN</sequence>
<reference evidence="7" key="1">
    <citation type="submission" date="2006-09" db="EMBL/GenBank/DDBJ databases">
        <title>Annotation of Plasmodium falciparum Dd2.</title>
        <authorList>
            <consortium name="The Broad Institute Genome Sequencing Platform"/>
            <person name="Volkman S.K."/>
            <person name="Neafsey D.E."/>
            <person name="Dash A.P."/>
            <person name="Chitnis C.E."/>
            <person name="Hartl D.L."/>
            <person name="Young S.K."/>
            <person name="Zeng Q."/>
            <person name="Koehrsen M."/>
            <person name="Alvarado L."/>
            <person name="Berlin A."/>
            <person name="Borenstein D."/>
            <person name="Chapman S.B."/>
            <person name="Chen Z."/>
            <person name="Engels R."/>
            <person name="Freedman E."/>
            <person name="Gellesch M."/>
            <person name="Goldberg J."/>
            <person name="Griggs A."/>
            <person name="Gujja S."/>
            <person name="Heilman E.R."/>
            <person name="Heiman D.I."/>
            <person name="Howarth C."/>
            <person name="Jen D."/>
            <person name="Larson L."/>
            <person name="Mehta T."/>
            <person name="Neiman D."/>
            <person name="Park D."/>
            <person name="Pearson M."/>
            <person name="Roberts A."/>
            <person name="Saif S."/>
            <person name="Shea T."/>
            <person name="Shenoy N."/>
            <person name="Sisk P."/>
            <person name="Stolte C."/>
            <person name="Sykes S."/>
            <person name="Walk T."/>
            <person name="White J."/>
            <person name="Yandava C."/>
            <person name="Haas B."/>
            <person name="Henn M.R."/>
            <person name="Nusbaum C."/>
            <person name="Birren B."/>
        </authorList>
    </citation>
    <scope>NUCLEOTIDE SEQUENCE [LARGE SCALE GENOMIC DNA]</scope>
</reference>
<name>A0A0L7LXW5_PLAF4</name>
<feature type="transmembrane region" description="Helical" evidence="5">
    <location>
        <begin position="27"/>
        <end position="46"/>
    </location>
</feature>
<evidence type="ECO:0000256" key="3">
    <source>
        <dbReference type="ARBA" id="ARBA00022989"/>
    </source>
</evidence>
<dbReference type="InterPro" id="IPR035952">
    <property type="entry name" value="Rhomboid-like_sf"/>
</dbReference>
<keyword evidence="2 5" id="KW-0812">Transmembrane</keyword>